<name>A0A426YYR2_ENSVE</name>
<proteinExistence type="predicted"/>
<dbReference type="EMBL" id="AMZH03009434">
    <property type="protein sequence ID" value="RRT56862.1"/>
    <property type="molecule type" value="Genomic_DNA"/>
</dbReference>
<comment type="caution">
    <text evidence="2">The sequence shown here is derived from an EMBL/GenBank/DDBJ whole genome shotgun (WGS) entry which is preliminary data.</text>
</comment>
<protein>
    <submittedName>
        <fullName evidence="2">Uncharacterized protein</fullName>
    </submittedName>
</protein>
<feature type="region of interest" description="Disordered" evidence="1">
    <location>
        <begin position="146"/>
        <end position="168"/>
    </location>
</feature>
<dbReference type="Gene3D" id="3.90.280.10">
    <property type="entry name" value="PEBP-like"/>
    <property type="match status" value="1"/>
</dbReference>
<evidence type="ECO:0000313" key="2">
    <source>
        <dbReference type="EMBL" id="RRT56862.1"/>
    </source>
</evidence>
<sequence>MSRLIDPLVVGRVIGEVLDSFNPSVKMLVTYNSNKLVFNGHELYPSAVTSKPRVEVQGGDMRSFFTLVCFPAQDSIISLTNLAEEVTLASAALTLCHGRHSRKGDGELRKPTSKHRHPQVRLCSLPAAAAAGRVAAVLQGLLQHAPVRGGERPRPPGRRRLLQRSEGDGCPEATRLTVSSTRVESAVWYRIKEEIWFDTCLLERGEKWYERSGHGFCSLVDAFGHGALQINLGGAVFSTFCDSRTAFTSLCHGSITRVIRVEKKGVPSPSYH</sequence>
<gene>
    <name evidence="2" type="ORF">B296_00036452</name>
</gene>
<evidence type="ECO:0000256" key="1">
    <source>
        <dbReference type="SAM" id="MobiDB-lite"/>
    </source>
</evidence>
<dbReference type="SUPFAM" id="SSF49777">
    <property type="entry name" value="PEBP-like"/>
    <property type="match status" value="1"/>
</dbReference>
<dbReference type="InterPro" id="IPR036610">
    <property type="entry name" value="PEBP-like_sf"/>
</dbReference>
<evidence type="ECO:0000313" key="3">
    <source>
        <dbReference type="Proteomes" id="UP000287651"/>
    </source>
</evidence>
<dbReference type="Proteomes" id="UP000287651">
    <property type="component" value="Unassembled WGS sequence"/>
</dbReference>
<dbReference type="AlphaFoldDB" id="A0A426YYR2"/>
<reference evidence="2 3" key="1">
    <citation type="journal article" date="2014" name="Agronomy (Basel)">
        <title>A Draft Genome Sequence for Ensete ventricosum, the Drought-Tolerant Tree Against Hunger.</title>
        <authorList>
            <person name="Harrison J."/>
            <person name="Moore K.A."/>
            <person name="Paszkiewicz K."/>
            <person name="Jones T."/>
            <person name="Grant M."/>
            <person name="Ambacheew D."/>
            <person name="Muzemil S."/>
            <person name="Studholme D.J."/>
        </authorList>
    </citation>
    <scope>NUCLEOTIDE SEQUENCE [LARGE SCALE GENOMIC DNA]</scope>
</reference>
<organism evidence="2 3">
    <name type="scientific">Ensete ventricosum</name>
    <name type="common">Abyssinian banana</name>
    <name type="synonym">Musa ensete</name>
    <dbReference type="NCBI Taxonomy" id="4639"/>
    <lineage>
        <taxon>Eukaryota</taxon>
        <taxon>Viridiplantae</taxon>
        <taxon>Streptophyta</taxon>
        <taxon>Embryophyta</taxon>
        <taxon>Tracheophyta</taxon>
        <taxon>Spermatophyta</taxon>
        <taxon>Magnoliopsida</taxon>
        <taxon>Liliopsida</taxon>
        <taxon>Zingiberales</taxon>
        <taxon>Musaceae</taxon>
        <taxon>Ensete</taxon>
    </lineage>
</organism>
<accession>A0A426YYR2</accession>